<dbReference type="Pfam" id="PF00505">
    <property type="entry name" value="HMG_box"/>
    <property type="match status" value="1"/>
</dbReference>
<proteinExistence type="predicted"/>
<evidence type="ECO:0000256" key="2">
    <source>
        <dbReference type="ARBA" id="ARBA00023242"/>
    </source>
</evidence>
<dbReference type="CDD" id="cd00084">
    <property type="entry name" value="HMG-box_SF"/>
    <property type="match status" value="1"/>
</dbReference>
<evidence type="ECO:0000313" key="7">
    <source>
        <dbReference type="Proteomes" id="UP000789405"/>
    </source>
</evidence>
<feature type="compositionally biased region" description="Polar residues" evidence="4">
    <location>
        <begin position="266"/>
        <end position="280"/>
    </location>
</feature>
<dbReference type="Gene3D" id="1.10.30.10">
    <property type="entry name" value="High mobility group box domain"/>
    <property type="match status" value="1"/>
</dbReference>
<name>A0A9N9F0J9_9GLOM</name>
<dbReference type="InterPro" id="IPR036910">
    <property type="entry name" value="HMG_box_dom_sf"/>
</dbReference>
<gene>
    <name evidence="6" type="ORF">DERYTH_LOCUS2849</name>
</gene>
<dbReference type="PANTHER" id="PTHR46040">
    <property type="entry name" value="HIGH MOBILITY GROUP PROTEIN 2"/>
    <property type="match status" value="1"/>
</dbReference>
<dbReference type="AlphaFoldDB" id="A0A9N9F0J9"/>
<dbReference type="SMART" id="SM00398">
    <property type="entry name" value="HMG"/>
    <property type="match status" value="1"/>
</dbReference>
<accession>A0A9N9F0J9</accession>
<reference evidence="6" key="1">
    <citation type="submission" date="2021-06" db="EMBL/GenBank/DDBJ databases">
        <authorList>
            <person name="Kallberg Y."/>
            <person name="Tangrot J."/>
            <person name="Rosling A."/>
        </authorList>
    </citation>
    <scope>NUCLEOTIDE SEQUENCE</scope>
    <source>
        <strain evidence="6">MA453B</strain>
    </source>
</reference>
<dbReference type="OrthoDB" id="1919336at2759"/>
<feature type="DNA-binding region" description="HMG box" evidence="3">
    <location>
        <begin position="144"/>
        <end position="212"/>
    </location>
</feature>
<feature type="compositionally biased region" description="Polar residues" evidence="4">
    <location>
        <begin position="420"/>
        <end position="429"/>
    </location>
</feature>
<dbReference type="PANTHER" id="PTHR46040:SF3">
    <property type="entry name" value="HIGH MOBILITY GROUP PROTEIN 2"/>
    <property type="match status" value="1"/>
</dbReference>
<evidence type="ECO:0000256" key="4">
    <source>
        <dbReference type="SAM" id="MobiDB-lite"/>
    </source>
</evidence>
<dbReference type="GO" id="GO:0005634">
    <property type="term" value="C:nucleus"/>
    <property type="evidence" value="ECO:0007669"/>
    <property type="project" value="UniProtKB-UniRule"/>
</dbReference>
<feature type="region of interest" description="Disordered" evidence="4">
    <location>
        <begin position="238"/>
        <end position="280"/>
    </location>
</feature>
<feature type="compositionally biased region" description="Basic and acidic residues" evidence="4">
    <location>
        <begin position="497"/>
        <end position="533"/>
    </location>
</feature>
<feature type="compositionally biased region" description="Low complexity" evidence="4">
    <location>
        <begin position="238"/>
        <end position="249"/>
    </location>
</feature>
<sequence>MSNKASIANILNTDTSNASYHSDHKSFGPNNNRSSQTLPAISDVFSVVPISYPGGPQIQLVPNGDLANFNRANSMILNHEVLDAMSMKTAAAYNMAADSWRRASQTLFEYESSFENQKPKRKYKKKLSSDSDADNSVIQPHDRLKRPRNGYMIFMNEVYEETKAKNPRMKFGEISAAIGARWKNMSKREKMPYHKKHEDEKAMYESAKLAMSKSNLCIVEEKIPIQIEQKASQKAAAQKAAAQKASSKSHPPQLLTPKSPAATLKTPKSSPPVVNNKSQLVKSTPDGFLGDNIIYPSPSNGSNVPLLSTPLTPTAPPLPSMIRKFPLNKPDNTKKLDFPYRPGYINKQQNIRQSGGIVSPTPDVTIMNLQSPRSSQNNNVIRIVRSDIDSISKNQSYNKGKKVDTDFNKLPNSKKKKAVGTSQPPQEMNLNRDKKRVKLNHDEFKVSTTSTLNSSKSSRDEKDIETNLNVNVNIDGEMDDISTHDEAFYSAEEDNEFTEKTEKPSSVDVNAKGDEKSIVKDSGETIKTKDRPSDVFPSTCEKPLSSPKVRSTPLKISTDSVAPNARWYFPYVGTKTSPPGLCPFRKRKVRIHIANARIQDSSPPIFKPFNFVLIIGHGKVGTPSMSKATMPISHTSYIMKQSMKCAYL</sequence>
<dbReference type="GO" id="GO:0010468">
    <property type="term" value="P:regulation of gene expression"/>
    <property type="evidence" value="ECO:0007669"/>
    <property type="project" value="TreeGrafter"/>
</dbReference>
<dbReference type="EMBL" id="CAJVPY010000944">
    <property type="protein sequence ID" value="CAG8499970.1"/>
    <property type="molecule type" value="Genomic_DNA"/>
</dbReference>
<dbReference type="GO" id="GO:0003677">
    <property type="term" value="F:DNA binding"/>
    <property type="evidence" value="ECO:0007669"/>
    <property type="project" value="UniProtKB-UniRule"/>
</dbReference>
<feature type="region of interest" description="Disordered" evidence="4">
    <location>
        <begin position="119"/>
        <end position="139"/>
    </location>
</feature>
<evidence type="ECO:0000259" key="5">
    <source>
        <dbReference type="PROSITE" id="PS50118"/>
    </source>
</evidence>
<evidence type="ECO:0000313" key="6">
    <source>
        <dbReference type="EMBL" id="CAG8499970.1"/>
    </source>
</evidence>
<dbReference type="PROSITE" id="PS50118">
    <property type="entry name" value="HMG_BOX_2"/>
    <property type="match status" value="1"/>
</dbReference>
<evidence type="ECO:0000256" key="3">
    <source>
        <dbReference type="PROSITE-ProRule" id="PRU00267"/>
    </source>
</evidence>
<dbReference type="InterPro" id="IPR009071">
    <property type="entry name" value="HMG_box_dom"/>
</dbReference>
<dbReference type="InterPro" id="IPR051965">
    <property type="entry name" value="ChromReg_NeuronalGeneExpr"/>
</dbReference>
<feature type="domain" description="HMG box" evidence="5">
    <location>
        <begin position="144"/>
        <end position="212"/>
    </location>
</feature>
<protein>
    <submittedName>
        <fullName evidence="6">23552_t:CDS:1</fullName>
    </submittedName>
</protein>
<feature type="region of interest" description="Disordered" evidence="4">
    <location>
        <begin position="492"/>
        <end position="552"/>
    </location>
</feature>
<feature type="region of interest" description="Disordered" evidence="4">
    <location>
        <begin position="394"/>
        <end position="434"/>
    </location>
</feature>
<keyword evidence="1 3" id="KW-0238">DNA-binding</keyword>
<dbReference type="Proteomes" id="UP000789405">
    <property type="component" value="Unassembled WGS sequence"/>
</dbReference>
<dbReference type="SUPFAM" id="SSF47095">
    <property type="entry name" value="HMG-box"/>
    <property type="match status" value="1"/>
</dbReference>
<keyword evidence="7" id="KW-1185">Reference proteome</keyword>
<comment type="caution">
    <text evidence="6">The sequence shown here is derived from an EMBL/GenBank/DDBJ whole genome shotgun (WGS) entry which is preliminary data.</text>
</comment>
<keyword evidence="2 3" id="KW-0539">Nucleus</keyword>
<evidence type="ECO:0000256" key="1">
    <source>
        <dbReference type="ARBA" id="ARBA00023125"/>
    </source>
</evidence>
<organism evidence="6 7">
    <name type="scientific">Dentiscutata erythropus</name>
    <dbReference type="NCBI Taxonomy" id="1348616"/>
    <lineage>
        <taxon>Eukaryota</taxon>
        <taxon>Fungi</taxon>
        <taxon>Fungi incertae sedis</taxon>
        <taxon>Mucoromycota</taxon>
        <taxon>Glomeromycotina</taxon>
        <taxon>Glomeromycetes</taxon>
        <taxon>Diversisporales</taxon>
        <taxon>Gigasporaceae</taxon>
        <taxon>Dentiscutata</taxon>
    </lineage>
</organism>